<dbReference type="FunFam" id="4.10.400.10:FF:000047">
    <property type="entry name" value="Prolow-density lipoprotein receptor-related protein 1"/>
    <property type="match status" value="1"/>
</dbReference>
<feature type="disulfide bond" evidence="13">
    <location>
        <begin position="200"/>
        <end position="212"/>
    </location>
</feature>
<dbReference type="FunFam" id="4.10.400.10:FF:000002">
    <property type="entry name" value="Low-density lipoprotein receptor-related protein 1"/>
    <property type="match status" value="1"/>
</dbReference>
<dbReference type="InterPro" id="IPR036055">
    <property type="entry name" value="LDL_receptor-like_sf"/>
</dbReference>
<organism evidence="18 19">
    <name type="scientific">Dissostichus mawsoni</name>
    <name type="common">Antarctic cod</name>
    <dbReference type="NCBI Taxonomy" id="36200"/>
    <lineage>
        <taxon>Eukaryota</taxon>
        <taxon>Metazoa</taxon>
        <taxon>Chordata</taxon>
        <taxon>Craniata</taxon>
        <taxon>Vertebrata</taxon>
        <taxon>Euteleostomi</taxon>
        <taxon>Actinopterygii</taxon>
        <taxon>Neopterygii</taxon>
        <taxon>Teleostei</taxon>
        <taxon>Neoteleostei</taxon>
        <taxon>Acanthomorphata</taxon>
        <taxon>Eupercaria</taxon>
        <taxon>Perciformes</taxon>
        <taxon>Notothenioidei</taxon>
        <taxon>Nototheniidae</taxon>
        <taxon>Dissostichus</taxon>
    </lineage>
</organism>
<evidence type="ECO:0000256" key="9">
    <source>
        <dbReference type="ARBA" id="ARBA00023157"/>
    </source>
</evidence>
<keyword evidence="8 16" id="KW-0472">Membrane</keyword>
<feature type="disulfide bond" evidence="13">
    <location>
        <begin position="277"/>
        <end position="289"/>
    </location>
</feature>
<keyword evidence="19" id="KW-1185">Reference proteome</keyword>
<evidence type="ECO:0000256" key="8">
    <source>
        <dbReference type="ARBA" id="ARBA00023136"/>
    </source>
</evidence>
<keyword evidence="10" id="KW-0675">Receptor</keyword>
<feature type="disulfide bond" evidence="13">
    <location>
        <begin position="296"/>
        <end position="311"/>
    </location>
</feature>
<dbReference type="FunFam" id="2.120.10.30:FF:000241">
    <property type="entry name" value="Low-density lipoprotein receptor-related protein 6"/>
    <property type="match status" value="2"/>
</dbReference>
<dbReference type="FunFam" id="4.10.400.10:FF:000011">
    <property type="entry name" value="Low-density lipoprotein receptor-related protein 1"/>
    <property type="match status" value="1"/>
</dbReference>
<dbReference type="SUPFAM" id="SSF57424">
    <property type="entry name" value="LDL receptor-like module"/>
    <property type="match status" value="6"/>
</dbReference>
<dbReference type="CDD" id="cd00112">
    <property type="entry name" value="LDLa"/>
    <property type="match status" value="7"/>
</dbReference>
<dbReference type="GO" id="GO:0006897">
    <property type="term" value="P:endocytosis"/>
    <property type="evidence" value="ECO:0007669"/>
    <property type="project" value="UniProtKB-KW"/>
</dbReference>
<feature type="disulfide bond" evidence="13">
    <location>
        <begin position="284"/>
        <end position="302"/>
    </location>
</feature>
<evidence type="ECO:0000256" key="1">
    <source>
        <dbReference type="ARBA" id="ARBA00004167"/>
    </source>
</evidence>
<evidence type="ECO:0000259" key="17">
    <source>
        <dbReference type="PROSITE" id="PS50026"/>
    </source>
</evidence>
<dbReference type="OrthoDB" id="10066840at2759"/>
<evidence type="ECO:0000256" key="12">
    <source>
        <dbReference type="PROSITE-ProRule" id="PRU00076"/>
    </source>
</evidence>
<feature type="domain" description="EGF-like" evidence="17">
    <location>
        <begin position="786"/>
        <end position="819"/>
    </location>
</feature>
<feature type="domain" description="EGF-like" evidence="17">
    <location>
        <begin position="822"/>
        <end position="858"/>
    </location>
</feature>
<dbReference type="Proteomes" id="UP000518266">
    <property type="component" value="Unassembled WGS sequence"/>
</dbReference>
<evidence type="ECO:0000256" key="15">
    <source>
        <dbReference type="SAM" id="MobiDB-lite"/>
    </source>
</evidence>
<dbReference type="SMART" id="SM00181">
    <property type="entry name" value="EGF"/>
    <property type="match status" value="10"/>
</dbReference>
<keyword evidence="6" id="KW-0677">Repeat</keyword>
<dbReference type="SUPFAM" id="SSF63825">
    <property type="entry name" value="YWTD domain"/>
    <property type="match status" value="2"/>
</dbReference>
<sequence>MDGTNRSVIVEDKITWPNGLTLDFINDRIYWADAREDYIEFASLDGTNRHTVLSQDIPHIFAMTLFEEHIYWTDWETKSINRAHKSLGTNKTTLISTLHRPMDIHIYHPYRQPEDIHVCLPSQFKCSHPSRCIPGIFRCNGQDNCGEGEDEKDCPEVTCAPTQFQCAITKRCIPRVWVCDRDNDCVDGSDEPANCTERTCEPYQFRCKNNRCVPGRWQCDYDNDCGDNSDEDKCMPRQCSESEFACTNGRCIAGRWKCDGDHDCADGSDENGCDLKCDNDQFQCKNGHCIPIRWRCDADPDCIDGSDEEHCGSGGRFQCPPTRAFRCQNDRVCLQVSKRCDGVNNCGDNSDELNCQTTPAVPTCEKDEFLCANGRCISSTLRCNIFNDYTKLNDCRSNRTQCGDGDEAHCVTNGTDAFCSCKPGFQKTGHHTCGDKNECLQFGVCSHVCNNTKGSYKCSCHKYFTRINDTCKADSMNSSRQILYIADDNEIRSLDPGMPNWRYEQTFQGDASVRIDAMDLHIKTNRIFWTNWHTGRISSYELPGPSTSSTSSEGRITNLQIKELKMPRGIAVDWVAGNLYWTDSGRDVIEVAQMSGQHCKTLVSGMIDEPYAIVVDPQRGTMYWADWGNHPKIETAAMDGTLRQTLVHENIQWPTGLAVDYFNERLYWADAKLSVIGNLLHPFSIDIFEDYIYGVTYINNIVFRVNKFGKGPMENLTTGINHATDIVLYHRYKQPEVTNPCDRKKCEWLCLLSPSGPVCTCPNNYVADNGTCVERQKPTTSPFTPPSGPCDLQCQNGGSCFLNSRQVAKCRCLSSYTGERCEINQCRDYCKNGGTCSASHTGAPTCRCPKGFTGPTCNRQTCQDYCLSGGNCSVNMGNQPTCSCPPEYQGDQCQYTNCEGFCHNAGTCLQTANFTKICTCPSQFIGHLCELDKCYFCGTGKCLTSASGEVSCRCPEGWTGYRCEIAAPSVDSATSSGSSASVVIPVLLLLLLALLVVGAILWYKRRMRGAKGFQHHRMTNGAMNVEIGNPAYKIYEGDPDDDAGELLDSDFALDPDKPTNFTNPVYATLYMGAQHSRNSLASTDEKKELLSAGDEDMSDPLA</sequence>
<feature type="disulfide bond" evidence="12">
    <location>
        <begin position="884"/>
        <end position="893"/>
    </location>
</feature>
<dbReference type="FunFam" id="4.10.400.10:FF:000021">
    <property type="entry name" value="Low density lipoprotein receptor-related protein 1"/>
    <property type="match status" value="1"/>
</dbReference>
<feature type="region of interest" description="Disordered" evidence="15">
    <location>
        <begin position="1078"/>
        <end position="1102"/>
    </location>
</feature>
<dbReference type="InterPro" id="IPR051221">
    <property type="entry name" value="LDLR-related"/>
</dbReference>
<dbReference type="PROSITE" id="PS00022">
    <property type="entry name" value="EGF_1"/>
    <property type="match status" value="4"/>
</dbReference>
<dbReference type="InterPro" id="IPR011042">
    <property type="entry name" value="6-blade_b-propeller_TolB-like"/>
</dbReference>
<feature type="transmembrane region" description="Helical" evidence="16">
    <location>
        <begin position="982"/>
        <end position="1003"/>
    </location>
</feature>
<dbReference type="SMART" id="SM00135">
    <property type="entry name" value="LY"/>
    <property type="match status" value="6"/>
</dbReference>
<evidence type="ECO:0000256" key="4">
    <source>
        <dbReference type="ARBA" id="ARBA00022692"/>
    </source>
</evidence>
<keyword evidence="9 12" id="KW-1015">Disulfide bond</keyword>
<dbReference type="PANTHER" id="PTHR22722">
    <property type="entry name" value="LOW-DENSITY LIPOPROTEIN RECEPTOR-RELATED PROTEIN 2-RELATED"/>
    <property type="match status" value="1"/>
</dbReference>
<feature type="disulfide bond" evidence="13">
    <location>
        <begin position="258"/>
        <end position="273"/>
    </location>
</feature>
<dbReference type="AlphaFoldDB" id="A0A7J5ZJE5"/>
<evidence type="ECO:0000256" key="6">
    <source>
        <dbReference type="ARBA" id="ARBA00022737"/>
    </source>
</evidence>
<dbReference type="SMART" id="SM00192">
    <property type="entry name" value="LDLa"/>
    <property type="match status" value="7"/>
</dbReference>
<evidence type="ECO:0000256" key="10">
    <source>
        <dbReference type="ARBA" id="ARBA00023170"/>
    </source>
</evidence>
<evidence type="ECO:0000256" key="11">
    <source>
        <dbReference type="ARBA" id="ARBA00023180"/>
    </source>
</evidence>
<keyword evidence="7 16" id="KW-1133">Transmembrane helix</keyword>
<accession>A0A7J5ZJE5</accession>
<dbReference type="PROSITE" id="PS51120">
    <property type="entry name" value="LDLRB"/>
    <property type="match status" value="3"/>
</dbReference>
<evidence type="ECO:0000256" key="5">
    <source>
        <dbReference type="ARBA" id="ARBA00022729"/>
    </source>
</evidence>
<dbReference type="SUPFAM" id="SSF57184">
    <property type="entry name" value="Growth factor receptor domain"/>
    <property type="match status" value="1"/>
</dbReference>
<dbReference type="FunFam" id="4.10.400.10:FF:000013">
    <property type="entry name" value="Prolow-density lipoprotein receptor-related protein 1"/>
    <property type="match status" value="1"/>
</dbReference>
<feature type="disulfide bond" evidence="12">
    <location>
        <begin position="790"/>
        <end position="800"/>
    </location>
</feature>
<dbReference type="InterPro" id="IPR000742">
    <property type="entry name" value="EGF"/>
</dbReference>
<dbReference type="InterPro" id="IPR023415">
    <property type="entry name" value="LDLR_class-A_CS"/>
</dbReference>
<evidence type="ECO:0000313" key="19">
    <source>
        <dbReference type="Proteomes" id="UP000518266"/>
    </source>
</evidence>
<reference evidence="18 19" key="1">
    <citation type="submission" date="2020-03" db="EMBL/GenBank/DDBJ databases">
        <title>Dissostichus mawsoni Genome sequencing and assembly.</title>
        <authorList>
            <person name="Park H."/>
        </authorList>
    </citation>
    <scope>NUCLEOTIDE SEQUENCE [LARGE SCALE GENOMIC DNA]</scope>
    <source>
        <strain evidence="18">DM0001</strain>
        <tissue evidence="18">Muscle</tissue>
    </source>
</reference>
<dbReference type="GO" id="GO:0043235">
    <property type="term" value="C:receptor complex"/>
    <property type="evidence" value="ECO:0007669"/>
    <property type="project" value="TreeGrafter"/>
</dbReference>
<comment type="caution">
    <text evidence="12">Lacks conserved residue(s) required for the propagation of feature annotation.</text>
</comment>
<dbReference type="InterPro" id="IPR009030">
    <property type="entry name" value="Growth_fac_rcpt_cys_sf"/>
</dbReference>
<dbReference type="Pfam" id="PF00057">
    <property type="entry name" value="Ldl_recept_a"/>
    <property type="match status" value="6"/>
</dbReference>
<comment type="subcellular location">
    <subcellularLocation>
        <location evidence="1">Membrane</location>
        <topology evidence="1">Single-pass membrane protein</topology>
    </subcellularLocation>
</comment>
<dbReference type="InterPro" id="IPR002172">
    <property type="entry name" value="LDrepeatLR_classA_rpt"/>
</dbReference>
<dbReference type="GO" id="GO:0005886">
    <property type="term" value="C:plasma membrane"/>
    <property type="evidence" value="ECO:0007669"/>
    <property type="project" value="TreeGrafter"/>
</dbReference>
<feature type="repeat" description="LDL-receptor class B" evidence="14">
    <location>
        <begin position="620"/>
        <end position="663"/>
    </location>
</feature>
<dbReference type="InterPro" id="IPR018097">
    <property type="entry name" value="EGF_Ca-bd_CS"/>
</dbReference>
<feature type="disulfide bond" evidence="13">
    <location>
        <begin position="207"/>
        <end position="225"/>
    </location>
</feature>
<feature type="disulfide bond" evidence="13">
    <location>
        <begin position="340"/>
        <end position="355"/>
    </location>
</feature>
<dbReference type="PROSITE" id="PS01187">
    <property type="entry name" value="EGF_CA"/>
    <property type="match status" value="1"/>
</dbReference>
<feature type="disulfide bond" evidence="12">
    <location>
        <begin position="920"/>
        <end position="929"/>
    </location>
</feature>
<evidence type="ECO:0000256" key="13">
    <source>
        <dbReference type="PROSITE-ProRule" id="PRU00124"/>
    </source>
</evidence>
<dbReference type="PROSITE" id="PS50068">
    <property type="entry name" value="LDLRA_2"/>
    <property type="match status" value="7"/>
</dbReference>
<feature type="disulfide bond" evidence="13">
    <location>
        <begin position="246"/>
        <end position="264"/>
    </location>
</feature>
<dbReference type="Gene3D" id="4.10.400.10">
    <property type="entry name" value="Low-density Lipoprotein Receptor"/>
    <property type="match status" value="6"/>
</dbReference>
<dbReference type="PROSITE" id="PS01186">
    <property type="entry name" value="EGF_2"/>
    <property type="match status" value="2"/>
</dbReference>
<keyword evidence="3" id="KW-0254">Endocytosis</keyword>
<dbReference type="InterPro" id="IPR001881">
    <property type="entry name" value="EGF-like_Ca-bd_dom"/>
</dbReference>
<keyword evidence="4 16" id="KW-0812">Transmembrane</keyword>
<dbReference type="PANTHER" id="PTHR22722:SF14">
    <property type="entry name" value="MEGALIN, ISOFORM A"/>
    <property type="match status" value="1"/>
</dbReference>
<feature type="disulfide bond" evidence="12">
    <location>
        <begin position="898"/>
        <end position="908"/>
    </location>
</feature>
<dbReference type="PROSITE" id="PS01209">
    <property type="entry name" value="LDLRA_1"/>
    <property type="match status" value="2"/>
</dbReference>
<dbReference type="EMBL" id="JAAKFY010000002">
    <property type="protein sequence ID" value="KAF3860448.1"/>
    <property type="molecule type" value="Genomic_DNA"/>
</dbReference>
<evidence type="ECO:0000256" key="16">
    <source>
        <dbReference type="SAM" id="Phobius"/>
    </source>
</evidence>
<dbReference type="Gene3D" id="2.10.25.10">
    <property type="entry name" value="Laminin"/>
    <property type="match status" value="7"/>
</dbReference>
<dbReference type="Pfam" id="PF00058">
    <property type="entry name" value="Ldl_recept_b"/>
    <property type="match status" value="3"/>
</dbReference>
<feature type="domain" description="EGF-like" evidence="17">
    <location>
        <begin position="895"/>
        <end position="930"/>
    </location>
</feature>
<feature type="compositionally biased region" description="Acidic residues" evidence="15">
    <location>
        <begin position="1093"/>
        <end position="1102"/>
    </location>
</feature>
<protein>
    <recommendedName>
        <fullName evidence="17">EGF-like domain-containing protein</fullName>
    </recommendedName>
</protein>
<feature type="domain" description="EGF-like" evidence="17">
    <location>
        <begin position="859"/>
        <end position="894"/>
    </location>
</feature>
<evidence type="ECO:0000256" key="14">
    <source>
        <dbReference type="PROSITE-ProRule" id="PRU00461"/>
    </source>
</evidence>
<dbReference type="GO" id="GO:0005509">
    <property type="term" value="F:calcium ion binding"/>
    <property type="evidence" value="ECO:0007669"/>
    <property type="project" value="InterPro"/>
</dbReference>
<proteinExistence type="predicted"/>
<feature type="repeat" description="LDL-receptor class B" evidence="14">
    <location>
        <begin position="577"/>
        <end position="619"/>
    </location>
</feature>
<feature type="disulfide bond" evidence="12">
    <location>
        <begin position="848"/>
        <end position="857"/>
    </location>
</feature>
<dbReference type="PRINTS" id="PR00261">
    <property type="entry name" value="LDLRECEPTOR"/>
</dbReference>
<dbReference type="FunFam" id="4.10.400.10:FF:000023">
    <property type="entry name" value="Low density lipoprotein receptor-related protein 1"/>
    <property type="match status" value="1"/>
</dbReference>
<keyword evidence="11" id="KW-0325">Glycoprotein</keyword>
<dbReference type="CDD" id="cd00054">
    <property type="entry name" value="EGF_CA"/>
    <property type="match status" value="1"/>
</dbReference>
<evidence type="ECO:0000256" key="2">
    <source>
        <dbReference type="ARBA" id="ARBA00022536"/>
    </source>
</evidence>
<dbReference type="InterPro" id="IPR000033">
    <property type="entry name" value="LDLR_classB_rpt"/>
</dbReference>
<feature type="disulfide bond" evidence="12">
    <location>
        <begin position="862"/>
        <end position="872"/>
    </location>
</feature>
<feature type="disulfide bond" evidence="13">
    <location>
        <begin position="139"/>
        <end position="154"/>
    </location>
</feature>
<feature type="disulfide bond" evidence="13">
    <location>
        <begin position="219"/>
        <end position="234"/>
    </location>
</feature>
<feature type="disulfide bond" evidence="13">
    <location>
        <begin position="364"/>
        <end position="376"/>
    </location>
</feature>
<evidence type="ECO:0000256" key="3">
    <source>
        <dbReference type="ARBA" id="ARBA00022583"/>
    </source>
</evidence>
<dbReference type="GO" id="GO:0005041">
    <property type="term" value="F:low-density lipoprotein particle receptor activity"/>
    <property type="evidence" value="ECO:0007669"/>
    <property type="project" value="TreeGrafter"/>
</dbReference>
<feature type="disulfide bond" evidence="13">
    <location>
        <begin position="239"/>
        <end position="251"/>
    </location>
</feature>
<evidence type="ECO:0000313" key="18">
    <source>
        <dbReference type="EMBL" id="KAF3860448.1"/>
    </source>
</evidence>
<dbReference type="SUPFAM" id="SSF57196">
    <property type="entry name" value="EGF/Laminin"/>
    <property type="match status" value="2"/>
</dbReference>
<feature type="disulfide bond" evidence="12">
    <location>
        <begin position="826"/>
        <end position="836"/>
    </location>
</feature>
<keyword evidence="5" id="KW-0732">Signal</keyword>
<keyword evidence="2 12" id="KW-0245">EGF-like domain</keyword>
<dbReference type="Gene3D" id="2.120.10.30">
    <property type="entry name" value="TolB, C-terminal domain"/>
    <property type="match status" value="2"/>
</dbReference>
<dbReference type="PROSITE" id="PS50026">
    <property type="entry name" value="EGF_3"/>
    <property type="match status" value="4"/>
</dbReference>
<evidence type="ECO:0000256" key="7">
    <source>
        <dbReference type="ARBA" id="ARBA00022989"/>
    </source>
</evidence>
<feature type="repeat" description="LDL-receptor class B" evidence="14">
    <location>
        <begin position="27"/>
        <end position="69"/>
    </location>
</feature>
<dbReference type="SMART" id="SM00179">
    <property type="entry name" value="EGF_CA"/>
    <property type="match status" value="3"/>
</dbReference>
<gene>
    <name evidence="18" type="ORF">F7725_000703</name>
</gene>
<comment type="caution">
    <text evidence="18">The sequence shown here is derived from an EMBL/GenBank/DDBJ whole genome shotgun (WGS) entry which is preliminary data.</text>
</comment>
<name>A0A7J5ZJE5_DISMA</name>